<comment type="subcellular location">
    <subcellularLocation>
        <location evidence="1">Membrane</location>
        <topology evidence="1">Multi-pass membrane protein</topology>
    </subcellularLocation>
</comment>
<feature type="transmembrane region" description="Helical" evidence="5">
    <location>
        <begin position="7"/>
        <end position="27"/>
    </location>
</feature>
<feature type="transmembrane region" description="Helical" evidence="5">
    <location>
        <begin position="124"/>
        <end position="141"/>
    </location>
</feature>
<evidence type="ECO:0000256" key="5">
    <source>
        <dbReference type="SAM" id="Phobius"/>
    </source>
</evidence>
<dbReference type="EMBL" id="WNVC01000017">
    <property type="protein sequence ID" value="MDZ4998783.1"/>
    <property type="molecule type" value="Genomic_DNA"/>
</dbReference>
<feature type="transmembrane region" description="Helical" evidence="5">
    <location>
        <begin position="202"/>
        <end position="217"/>
    </location>
</feature>
<evidence type="ECO:0000256" key="4">
    <source>
        <dbReference type="ARBA" id="ARBA00023136"/>
    </source>
</evidence>
<reference evidence="7" key="1">
    <citation type="submission" date="2019-11" db="EMBL/GenBank/DDBJ databases">
        <title>Characterization of Clostridium perfringens isolates from swine manure treated agricultural soils.</title>
        <authorList>
            <person name="Wushke S.T."/>
        </authorList>
    </citation>
    <scope>NUCLEOTIDE SEQUENCE</scope>
    <source>
        <strain evidence="7">X26</strain>
    </source>
</reference>
<dbReference type="InterPro" id="IPR007016">
    <property type="entry name" value="O-antigen_ligase-rel_domated"/>
</dbReference>
<feature type="transmembrane region" description="Helical" evidence="5">
    <location>
        <begin position="153"/>
        <end position="173"/>
    </location>
</feature>
<feature type="transmembrane region" description="Helical" evidence="5">
    <location>
        <begin position="33"/>
        <end position="52"/>
    </location>
</feature>
<feature type="domain" description="O-antigen ligase-related" evidence="6">
    <location>
        <begin position="186"/>
        <end position="290"/>
    </location>
</feature>
<dbReference type="RefSeq" id="WP_280558411.1">
    <property type="nucleotide sequence ID" value="NZ_MUBX01000008.1"/>
</dbReference>
<keyword evidence="3 5" id="KW-1133">Transmembrane helix</keyword>
<name>A0AAW9IE89_CLOPF</name>
<evidence type="ECO:0000256" key="3">
    <source>
        <dbReference type="ARBA" id="ARBA00022989"/>
    </source>
</evidence>
<evidence type="ECO:0000256" key="2">
    <source>
        <dbReference type="ARBA" id="ARBA00022692"/>
    </source>
</evidence>
<protein>
    <recommendedName>
        <fullName evidence="6">O-antigen ligase-related domain-containing protein</fullName>
    </recommendedName>
</protein>
<feature type="transmembrane region" description="Helical" evidence="5">
    <location>
        <begin position="224"/>
        <end position="240"/>
    </location>
</feature>
<keyword evidence="4 5" id="KW-0472">Membrane</keyword>
<proteinExistence type="predicted"/>
<dbReference type="GO" id="GO:0016020">
    <property type="term" value="C:membrane"/>
    <property type="evidence" value="ECO:0007669"/>
    <property type="project" value="UniProtKB-SubCell"/>
</dbReference>
<dbReference type="Proteomes" id="UP001291306">
    <property type="component" value="Unassembled WGS sequence"/>
</dbReference>
<comment type="caution">
    <text evidence="7">The sequence shown here is derived from an EMBL/GenBank/DDBJ whole genome shotgun (WGS) entry which is preliminary data.</text>
</comment>
<keyword evidence="2 5" id="KW-0812">Transmembrane</keyword>
<sequence>MNNVKKNVFINMLVFVIFISNLSQIPIFLNNRIIKSIVIFMWIFLCFFIILNNWKNIELNILKYIIPVFLFDILIMIFEIFTGNLYIKSNFIYPLHISAFILIVSYLIGQVINKDLLIRKISNSYIFSSVFVGIYIYIFFLKDSNWIDGGYLYTSKNSICVILLISLIFLFLTWEYRNKSINLCISFFLLLLIVMLRSRNALLSGIIVIFYFLFFTIENKKKKYIFILILLTIIIIILTNDNLYNIFINNIIFNNKEEMGLDSISSGRIQHLKLFIPSFKENWLIGNGGIYLESFPLAALSSYGIIAAGLLFIFAFVPIIIVFKNRKNNYFIRLRKIILLISIVMIINSIFEELSPFGPGIKCYILWLLTGIYLAVTKK</sequence>
<evidence type="ECO:0000256" key="1">
    <source>
        <dbReference type="ARBA" id="ARBA00004141"/>
    </source>
</evidence>
<feature type="transmembrane region" description="Helical" evidence="5">
    <location>
        <begin position="357"/>
        <end position="376"/>
    </location>
</feature>
<feature type="transmembrane region" description="Helical" evidence="5">
    <location>
        <begin position="180"/>
        <end position="196"/>
    </location>
</feature>
<evidence type="ECO:0000313" key="8">
    <source>
        <dbReference type="Proteomes" id="UP001291306"/>
    </source>
</evidence>
<dbReference type="AlphaFoldDB" id="A0AAW9IE89"/>
<feature type="transmembrane region" description="Helical" evidence="5">
    <location>
        <begin position="64"/>
        <end position="87"/>
    </location>
</feature>
<organism evidence="7 8">
    <name type="scientific">Clostridium perfringens</name>
    <dbReference type="NCBI Taxonomy" id="1502"/>
    <lineage>
        <taxon>Bacteria</taxon>
        <taxon>Bacillati</taxon>
        <taxon>Bacillota</taxon>
        <taxon>Clostridia</taxon>
        <taxon>Eubacteriales</taxon>
        <taxon>Clostridiaceae</taxon>
        <taxon>Clostridium</taxon>
    </lineage>
</organism>
<accession>A0AAW9IE89</accession>
<feature type="transmembrane region" description="Helical" evidence="5">
    <location>
        <begin position="334"/>
        <end position="351"/>
    </location>
</feature>
<dbReference type="Pfam" id="PF04932">
    <property type="entry name" value="Wzy_C"/>
    <property type="match status" value="1"/>
</dbReference>
<evidence type="ECO:0000313" key="7">
    <source>
        <dbReference type="EMBL" id="MDZ4998783.1"/>
    </source>
</evidence>
<feature type="transmembrane region" description="Helical" evidence="5">
    <location>
        <begin position="300"/>
        <end position="322"/>
    </location>
</feature>
<gene>
    <name evidence="7" type="ORF">GNF79_06645</name>
</gene>
<feature type="transmembrane region" description="Helical" evidence="5">
    <location>
        <begin position="93"/>
        <end position="112"/>
    </location>
</feature>
<evidence type="ECO:0000259" key="6">
    <source>
        <dbReference type="Pfam" id="PF04932"/>
    </source>
</evidence>